<evidence type="ECO:0000313" key="4">
    <source>
        <dbReference type="Proteomes" id="UP000230423"/>
    </source>
</evidence>
<feature type="domain" description="EF-hand" evidence="2">
    <location>
        <begin position="23"/>
        <end position="58"/>
    </location>
</feature>
<organism evidence="3 4">
    <name type="scientific">Teladorsagia circumcincta</name>
    <name type="common">Brown stomach worm</name>
    <name type="synonym">Ostertagia circumcincta</name>
    <dbReference type="NCBI Taxonomy" id="45464"/>
    <lineage>
        <taxon>Eukaryota</taxon>
        <taxon>Metazoa</taxon>
        <taxon>Ecdysozoa</taxon>
        <taxon>Nematoda</taxon>
        <taxon>Chromadorea</taxon>
        <taxon>Rhabditida</taxon>
        <taxon>Rhabditina</taxon>
        <taxon>Rhabditomorpha</taxon>
        <taxon>Strongyloidea</taxon>
        <taxon>Trichostrongylidae</taxon>
        <taxon>Teladorsagia</taxon>
    </lineage>
</organism>
<accession>A0A2G9TJQ4</accession>
<dbReference type="PROSITE" id="PS50222">
    <property type="entry name" value="EF_HAND_2"/>
    <property type="match status" value="1"/>
</dbReference>
<feature type="non-terminal residue" evidence="3">
    <location>
        <position position="1"/>
    </location>
</feature>
<proteinExistence type="predicted"/>
<dbReference type="InterPro" id="IPR011992">
    <property type="entry name" value="EF-hand-dom_pair"/>
</dbReference>
<keyword evidence="1" id="KW-0106">Calcium</keyword>
<feature type="non-terminal residue" evidence="3">
    <location>
        <position position="66"/>
    </location>
</feature>
<protein>
    <submittedName>
        <fullName evidence="3">EF hand</fullName>
    </submittedName>
</protein>
<dbReference type="CDD" id="cd00051">
    <property type="entry name" value="EFh"/>
    <property type="match status" value="1"/>
</dbReference>
<sequence length="66" mass="7447">KQPEPPSSTGPTTNDSQLGMECIRESELRELFREFDKNGDGKITREELEVFDKNGDGMISVDDLLM</sequence>
<evidence type="ECO:0000259" key="2">
    <source>
        <dbReference type="PROSITE" id="PS50222"/>
    </source>
</evidence>
<dbReference type="InterPro" id="IPR018247">
    <property type="entry name" value="EF_Hand_1_Ca_BS"/>
</dbReference>
<dbReference type="Proteomes" id="UP000230423">
    <property type="component" value="Unassembled WGS sequence"/>
</dbReference>
<gene>
    <name evidence="3" type="ORF">TELCIR_20373</name>
</gene>
<evidence type="ECO:0000313" key="3">
    <source>
        <dbReference type="EMBL" id="PIO58197.1"/>
    </source>
</evidence>
<dbReference type="PROSITE" id="PS00018">
    <property type="entry name" value="EF_HAND_1"/>
    <property type="match status" value="1"/>
</dbReference>
<dbReference type="InterPro" id="IPR002048">
    <property type="entry name" value="EF_hand_dom"/>
</dbReference>
<keyword evidence="4" id="KW-1185">Reference proteome</keyword>
<dbReference type="GO" id="GO:0005509">
    <property type="term" value="F:calcium ion binding"/>
    <property type="evidence" value="ECO:0007669"/>
    <property type="project" value="InterPro"/>
</dbReference>
<dbReference type="SUPFAM" id="SSF47473">
    <property type="entry name" value="EF-hand"/>
    <property type="match status" value="1"/>
</dbReference>
<dbReference type="EMBL" id="KZ362003">
    <property type="protein sequence ID" value="PIO58197.1"/>
    <property type="molecule type" value="Genomic_DNA"/>
</dbReference>
<evidence type="ECO:0000256" key="1">
    <source>
        <dbReference type="ARBA" id="ARBA00022837"/>
    </source>
</evidence>
<dbReference type="AlphaFoldDB" id="A0A2G9TJQ4"/>
<dbReference type="Gene3D" id="1.10.238.10">
    <property type="entry name" value="EF-hand"/>
    <property type="match status" value="1"/>
</dbReference>
<dbReference type="OrthoDB" id="26525at2759"/>
<reference evidence="3 4" key="1">
    <citation type="submission" date="2015-09" db="EMBL/GenBank/DDBJ databases">
        <title>Draft genome of the parasitic nematode Teladorsagia circumcincta isolate WARC Sus (inbred).</title>
        <authorList>
            <person name="Mitreva M."/>
        </authorList>
    </citation>
    <scope>NUCLEOTIDE SEQUENCE [LARGE SCALE GENOMIC DNA]</scope>
    <source>
        <strain evidence="3 4">S</strain>
    </source>
</reference>
<dbReference type="SMART" id="SM00054">
    <property type="entry name" value="EFh"/>
    <property type="match status" value="1"/>
</dbReference>
<dbReference type="Pfam" id="PF00036">
    <property type="entry name" value="EF-hand_1"/>
    <property type="match status" value="1"/>
</dbReference>
<name>A0A2G9TJQ4_TELCI</name>